<keyword evidence="2" id="KW-1185">Reference proteome</keyword>
<dbReference type="EMBL" id="CP050315">
    <property type="protein sequence ID" value="QIR16512.1"/>
    <property type="molecule type" value="Genomic_DNA"/>
</dbReference>
<dbReference type="KEGG" id="saes:HBH39_18725"/>
<reference evidence="1 2" key="1">
    <citation type="submission" date="2020-03" db="EMBL/GenBank/DDBJ databases">
        <title>Complete genome sequence of Shewanella sp.</title>
        <authorList>
            <person name="Kim Y.-S."/>
            <person name="Kim S.-J."/>
            <person name="Jung H.-K."/>
            <person name="Kim K.-H."/>
        </authorList>
    </citation>
    <scope>NUCLEOTIDE SEQUENCE [LARGE SCALE GENOMIC DNA]</scope>
    <source>
        <strain evidence="1 2">PN3F2</strain>
        <plasmid evidence="1 2">pPN3F2_2</plasmid>
    </source>
</reference>
<geneLocation type="plasmid" evidence="1 2">
    <name>pPN3F2_2</name>
</geneLocation>
<name>A0A6G9QPW3_9GAMM</name>
<protein>
    <submittedName>
        <fullName evidence="1">Uncharacterized protein</fullName>
    </submittedName>
</protein>
<evidence type="ECO:0000313" key="2">
    <source>
        <dbReference type="Proteomes" id="UP000502608"/>
    </source>
</evidence>
<keyword evidence="1" id="KW-0614">Plasmid</keyword>
<dbReference type="Proteomes" id="UP000502608">
    <property type="component" value="Plasmid pPN3F2_2"/>
</dbReference>
<accession>A0A6G9QPW3</accession>
<evidence type="ECO:0000313" key="1">
    <source>
        <dbReference type="EMBL" id="QIR16512.1"/>
    </source>
</evidence>
<dbReference type="RefSeq" id="WP_167680340.1">
    <property type="nucleotide sequence ID" value="NZ_CP050315.1"/>
</dbReference>
<gene>
    <name evidence="1" type="ORF">HBH39_18725</name>
</gene>
<sequence>MSKLRASEFMSEMRAHGLNDDIAISTIIDSEQEPWKRVELLAYMISQSTTDQEAQFYLNSCSNMISSLRDELVYSRQVRKSELPPRLDVWLMSSTLKLASTLDCLFDPDFIPDIKQNLVDSLYNPLAKRSEYIDQQLISFLLDNHVYRNNEDIHKAYIEFIAAITSEPELDTNIAILDKFILACPDVSSIEIFGKTSIDLFNKVGHERTASTLFSRMVDAATQTIAVDLEDCDIPEFAPTLNNSL</sequence>
<organism evidence="1 2">
    <name type="scientific">Shewanella aestuarii</name>
    <dbReference type="NCBI Taxonomy" id="1028752"/>
    <lineage>
        <taxon>Bacteria</taxon>
        <taxon>Pseudomonadati</taxon>
        <taxon>Pseudomonadota</taxon>
        <taxon>Gammaproteobacteria</taxon>
        <taxon>Alteromonadales</taxon>
        <taxon>Shewanellaceae</taxon>
        <taxon>Shewanella</taxon>
    </lineage>
</organism>
<dbReference type="AlphaFoldDB" id="A0A6G9QPW3"/>
<proteinExistence type="predicted"/>